<dbReference type="CDD" id="cd05506">
    <property type="entry name" value="Bromo_plant1"/>
    <property type="match status" value="1"/>
</dbReference>
<feature type="compositionally biased region" description="Low complexity" evidence="5">
    <location>
        <begin position="446"/>
        <end position="462"/>
    </location>
</feature>
<evidence type="ECO:0000259" key="6">
    <source>
        <dbReference type="PROSITE" id="PS50014"/>
    </source>
</evidence>
<evidence type="ECO:0000259" key="7">
    <source>
        <dbReference type="PROSITE" id="PS51525"/>
    </source>
</evidence>
<dbReference type="SMART" id="SM00297">
    <property type="entry name" value="BROMO"/>
    <property type="match status" value="1"/>
</dbReference>
<protein>
    <submittedName>
        <fullName evidence="8">Malate dehydrogenase</fullName>
    </submittedName>
</protein>
<name>A0A2P2LTW2_RHIMU</name>
<dbReference type="Gene3D" id="1.20.1270.220">
    <property type="match status" value="1"/>
</dbReference>
<keyword evidence="1" id="KW-0805">Transcription regulation</keyword>
<dbReference type="InterPro" id="IPR001487">
    <property type="entry name" value="Bromodomain"/>
</dbReference>
<feature type="domain" description="Bromo" evidence="6">
    <location>
        <begin position="158"/>
        <end position="230"/>
    </location>
</feature>
<feature type="region of interest" description="Disordered" evidence="5">
    <location>
        <begin position="409"/>
        <end position="486"/>
    </location>
</feature>
<evidence type="ECO:0000256" key="3">
    <source>
        <dbReference type="ARBA" id="ARBA00023163"/>
    </source>
</evidence>
<organism evidence="8">
    <name type="scientific">Rhizophora mucronata</name>
    <name type="common">Asiatic mangrove</name>
    <dbReference type="NCBI Taxonomy" id="61149"/>
    <lineage>
        <taxon>Eukaryota</taxon>
        <taxon>Viridiplantae</taxon>
        <taxon>Streptophyta</taxon>
        <taxon>Embryophyta</taxon>
        <taxon>Tracheophyta</taxon>
        <taxon>Spermatophyta</taxon>
        <taxon>Magnoliopsida</taxon>
        <taxon>eudicotyledons</taxon>
        <taxon>Gunneridae</taxon>
        <taxon>Pentapetalae</taxon>
        <taxon>rosids</taxon>
        <taxon>fabids</taxon>
        <taxon>Malpighiales</taxon>
        <taxon>Rhizophoraceae</taxon>
        <taxon>Rhizophora</taxon>
    </lineage>
</organism>
<dbReference type="PRINTS" id="PR00503">
    <property type="entry name" value="BROMODOMAIN"/>
</dbReference>
<evidence type="ECO:0000256" key="1">
    <source>
        <dbReference type="ARBA" id="ARBA00023015"/>
    </source>
</evidence>
<dbReference type="InterPro" id="IPR037377">
    <property type="entry name" value="GTE_bromo"/>
</dbReference>
<evidence type="ECO:0000256" key="5">
    <source>
        <dbReference type="SAM" id="MobiDB-lite"/>
    </source>
</evidence>
<evidence type="ECO:0000313" key="8">
    <source>
        <dbReference type="EMBL" id="MBX21402.1"/>
    </source>
</evidence>
<feature type="region of interest" description="Disordered" evidence="5">
    <location>
        <begin position="80"/>
        <end position="135"/>
    </location>
</feature>
<evidence type="ECO:0000256" key="2">
    <source>
        <dbReference type="ARBA" id="ARBA00023117"/>
    </source>
</evidence>
<dbReference type="Pfam" id="PF17035">
    <property type="entry name" value="BET"/>
    <property type="match status" value="1"/>
</dbReference>
<proteinExistence type="predicted"/>
<keyword evidence="2 4" id="KW-0103">Bromodomain</keyword>
<feature type="compositionally biased region" description="Polar residues" evidence="5">
    <location>
        <begin position="260"/>
        <end position="277"/>
    </location>
</feature>
<dbReference type="Gene3D" id="1.20.920.10">
    <property type="entry name" value="Bromodomain-like"/>
    <property type="match status" value="1"/>
</dbReference>
<accession>A0A2P2LTW2</accession>
<dbReference type="Pfam" id="PF00439">
    <property type="entry name" value="Bromodomain"/>
    <property type="match status" value="1"/>
</dbReference>
<dbReference type="EMBL" id="GGEC01040921">
    <property type="protein sequence ID" value="MBX21405.1"/>
    <property type="molecule type" value="Transcribed_RNA"/>
</dbReference>
<feature type="compositionally biased region" description="Basic and acidic residues" evidence="5">
    <location>
        <begin position="425"/>
        <end position="444"/>
    </location>
</feature>
<dbReference type="AlphaFoldDB" id="A0A2P2LTW2"/>
<dbReference type="PROSITE" id="PS50014">
    <property type="entry name" value="BROMODOMAIN_2"/>
    <property type="match status" value="1"/>
</dbReference>
<feature type="compositionally biased region" description="Basic and acidic residues" evidence="5">
    <location>
        <begin position="463"/>
        <end position="486"/>
    </location>
</feature>
<dbReference type="InterPro" id="IPR038336">
    <property type="entry name" value="NET_sf"/>
</dbReference>
<dbReference type="InterPro" id="IPR027353">
    <property type="entry name" value="NET_dom"/>
</dbReference>
<dbReference type="InterPro" id="IPR036427">
    <property type="entry name" value="Bromodomain-like_sf"/>
</dbReference>
<reference evidence="8" key="1">
    <citation type="submission" date="2018-02" db="EMBL/GenBank/DDBJ databases">
        <title>Rhizophora mucronata_Transcriptome.</title>
        <authorList>
            <person name="Meera S.P."/>
            <person name="Sreeshan A."/>
            <person name="Augustine A."/>
        </authorList>
    </citation>
    <scope>NUCLEOTIDE SEQUENCE</scope>
    <source>
        <tissue evidence="8">Leaf</tissue>
    </source>
</reference>
<dbReference type="SUPFAM" id="SSF47370">
    <property type="entry name" value="Bromodomain"/>
    <property type="match status" value="1"/>
</dbReference>
<sequence>MLVGELDQVRNLKRKIEAKKSQCSNYGFNGVGGAGGGSNRVGNLLTVNSEVSSVGPTSRGRAQELTGSVNDKDSHFLNLSNAGGHVDKEQKAPKINRKRNLGSVNRKEKMGSKSNKKLNQSSGRKKGGQKEVFGFGSGKDRYPKDMFKKCEELLGKLMKHQYGWVFNAPVDAKKLKLHDYHKIIKHPMDLGTVKSRLSRNCYTSPKEFADDVRLTFNNAMTYNEKGQDVHFMADTLLKTFEENWEAIRTHFQFDKKSAVRNDTSLPTPSSKRASTAPASAHVPAWTTTPVPPPLQRPIEALTSDRSDIDSLPVDSRSKTSKNINTATNQGTSPVSKKSVKKNMTFEEKQRLSLDLQSLPSDKLDSVVQIIRRRNPEIFQQEDEIEVDIESFDTETLQELDRFLTNYKNSLGKSNKTVGPTIPETNMKHTTKEAPTEPGRVEKVVTRSSPVNLSGSSSPSSSGDDSRSFSSEPDRDSTSGYRSDADQ</sequence>
<feature type="domain" description="NET" evidence="7">
    <location>
        <begin position="333"/>
        <end position="414"/>
    </location>
</feature>
<evidence type="ECO:0000256" key="4">
    <source>
        <dbReference type="PROSITE-ProRule" id="PRU00035"/>
    </source>
</evidence>
<dbReference type="PROSITE" id="PS51525">
    <property type="entry name" value="NET"/>
    <property type="match status" value="1"/>
</dbReference>
<dbReference type="EMBL" id="GGEC01040918">
    <property type="protein sequence ID" value="MBX21402.1"/>
    <property type="molecule type" value="Transcribed_RNA"/>
</dbReference>
<feature type="region of interest" description="Disordered" evidence="5">
    <location>
        <begin position="260"/>
        <end position="339"/>
    </location>
</feature>
<dbReference type="PANTHER" id="PTHR45926">
    <property type="entry name" value="OSJNBA0053K19.4 PROTEIN"/>
    <property type="match status" value="1"/>
</dbReference>
<feature type="compositionally biased region" description="Polar residues" evidence="5">
    <location>
        <begin position="320"/>
        <end position="335"/>
    </location>
</feature>
<keyword evidence="3" id="KW-0804">Transcription</keyword>